<comment type="catalytic activity">
    <reaction evidence="1">
        <text>ATP + protein L-histidine = ADP + protein N-phospho-L-histidine.</text>
        <dbReference type="EC" id="2.7.13.3"/>
    </reaction>
</comment>
<dbReference type="PANTHER" id="PTHR24421:SF10">
    <property type="entry name" value="NITRATE_NITRITE SENSOR PROTEIN NARQ"/>
    <property type="match status" value="1"/>
</dbReference>
<evidence type="ECO:0000256" key="5">
    <source>
        <dbReference type="ARBA" id="ARBA00022741"/>
    </source>
</evidence>
<dbReference type="SUPFAM" id="SSF55874">
    <property type="entry name" value="ATPase domain of HSP90 chaperone/DNA topoisomerase II/histidine kinase"/>
    <property type="match status" value="1"/>
</dbReference>
<dbReference type="InterPro" id="IPR003594">
    <property type="entry name" value="HATPase_dom"/>
</dbReference>
<keyword evidence="4" id="KW-0808">Transferase</keyword>
<comment type="caution">
    <text evidence="11">The sequence shown here is derived from an EMBL/GenBank/DDBJ whole genome shotgun (WGS) entry which is preliminary data.</text>
</comment>
<dbReference type="Gene3D" id="3.30.565.10">
    <property type="entry name" value="Histidine kinase-like ATPase, C-terminal domain"/>
    <property type="match status" value="1"/>
</dbReference>
<dbReference type="EC" id="2.7.13.3" evidence="2"/>
<dbReference type="RefSeq" id="WP_208569967.1">
    <property type="nucleotide sequence ID" value="NZ_JAGFWR010000024.1"/>
</dbReference>
<name>A0ABS3VFT6_9ACTN</name>
<dbReference type="InterPro" id="IPR005467">
    <property type="entry name" value="His_kinase_dom"/>
</dbReference>
<keyword evidence="9" id="KW-0472">Membrane</keyword>
<dbReference type="Pfam" id="PF07730">
    <property type="entry name" value="HisKA_3"/>
    <property type="match status" value="1"/>
</dbReference>
<dbReference type="PANTHER" id="PTHR24421">
    <property type="entry name" value="NITRATE/NITRITE SENSOR PROTEIN NARX-RELATED"/>
    <property type="match status" value="1"/>
</dbReference>
<feature type="transmembrane region" description="Helical" evidence="9">
    <location>
        <begin position="53"/>
        <end position="73"/>
    </location>
</feature>
<evidence type="ECO:0000256" key="3">
    <source>
        <dbReference type="ARBA" id="ARBA00022553"/>
    </source>
</evidence>
<keyword evidence="7" id="KW-0067">ATP-binding</keyword>
<keyword evidence="8" id="KW-0902">Two-component regulatory system</keyword>
<dbReference type="InterPro" id="IPR036890">
    <property type="entry name" value="HATPase_C_sf"/>
</dbReference>
<dbReference type="PROSITE" id="PS50109">
    <property type="entry name" value="HIS_KIN"/>
    <property type="match status" value="1"/>
</dbReference>
<evidence type="ECO:0000256" key="2">
    <source>
        <dbReference type="ARBA" id="ARBA00012438"/>
    </source>
</evidence>
<evidence type="ECO:0000256" key="6">
    <source>
        <dbReference type="ARBA" id="ARBA00022777"/>
    </source>
</evidence>
<dbReference type="InterPro" id="IPR050482">
    <property type="entry name" value="Sensor_HK_TwoCompSys"/>
</dbReference>
<feature type="transmembrane region" description="Helical" evidence="9">
    <location>
        <begin position="104"/>
        <end position="122"/>
    </location>
</feature>
<evidence type="ECO:0000259" key="10">
    <source>
        <dbReference type="PROSITE" id="PS50109"/>
    </source>
</evidence>
<dbReference type="InterPro" id="IPR011712">
    <property type="entry name" value="Sig_transdc_His_kin_sub3_dim/P"/>
</dbReference>
<dbReference type="Gene3D" id="1.20.5.1930">
    <property type="match status" value="1"/>
</dbReference>
<keyword evidence="5" id="KW-0547">Nucleotide-binding</keyword>
<dbReference type="SMART" id="SM00387">
    <property type="entry name" value="HATPase_c"/>
    <property type="match status" value="1"/>
</dbReference>
<evidence type="ECO:0000313" key="12">
    <source>
        <dbReference type="Proteomes" id="UP000671399"/>
    </source>
</evidence>
<evidence type="ECO:0000313" key="11">
    <source>
        <dbReference type="EMBL" id="MBO4164430.1"/>
    </source>
</evidence>
<feature type="transmembrane region" description="Helical" evidence="9">
    <location>
        <begin position="129"/>
        <end position="149"/>
    </location>
</feature>
<dbReference type="EMBL" id="JAGFWR010000024">
    <property type="protein sequence ID" value="MBO4164430.1"/>
    <property type="molecule type" value="Genomic_DNA"/>
</dbReference>
<dbReference type="Pfam" id="PF02518">
    <property type="entry name" value="HATPase_c"/>
    <property type="match status" value="1"/>
</dbReference>
<sequence length="403" mass="43173">MHAVPNVILTRLGSLQLVAPLIFLSWLLTAYPWAWFLTDPPEERWSSLFPPGILAATVAQVVLLVATAAALAGSTRLCRLPLPAFGLLLVSIAIPTLAWQRPEIWAPQIIPIDIALAALTLYSTPRVTLTAASLALGLLVTCLITRWVLLGEGGTPSEPGMALTLGTAVLIGTVIRQRRAHAAATLRQASAEAVNAERLRIARDLHDMVAHSLGVIALQAGAARRVMRTQPEAAREAVHNIEKVGQETLSGLRRVVSSLRDVDPDRPDLPTALPSLTTLDELVATTRAAGVDIDVSRQGEPQALPMEIDAAAYRIVQEAVANVIRHAETDACRIMISFREGGLFVEVVDDGTGRGRRPRAGFGFGLTGMRERVEMLNGTIVTGPRPEGGFRVAAHLPIPADAR</sequence>
<accession>A0ABS3VFT6</accession>
<evidence type="ECO:0000256" key="7">
    <source>
        <dbReference type="ARBA" id="ARBA00022840"/>
    </source>
</evidence>
<keyword evidence="6 11" id="KW-0418">Kinase</keyword>
<gene>
    <name evidence="11" type="ORF">JQN83_26985</name>
</gene>
<evidence type="ECO:0000256" key="9">
    <source>
        <dbReference type="SAM" id="Phobius"/>
    </source>
</evidence>
<evidence type="ECO:0000256" key="4">
    <source>
        <dbReference type="ARBA" id="ARBA00022679"/>
    </source>
</evidence>
<evidence type="ECO:0000256" key="8">
    <source>
        <dbReference type="ARBA" id="ARBA00023012"/>
    </source>
</evidence>
<reference evidence="11 12" key="1">
    <citation type="submission" date="2021-03" db="EMBL/GenBank/DDBJ databases">
        <authorList>
            <person name="Lee D.-H."/>
        </authorList>
    </citation>
    <scope>NUCLEOTIDE SEQUENCE [LARGE SCALE GENOMIC DNA]</scope>
    <source>
        <strain evidence="11 12">MMS20-R2-23</strain>
    </source>
</reference>
<keyword evidence="12" id="KW-1185">Reference proteome</keyword>
<evidence type="ECO:0000256" key="1">
    <source>
        <dbReference type="ARBA" id="ARBA00000085"/>
    </source>
</evidence>
<feature type="transmembrane region" description="Helical" evidence="9">
    <location>
        <begin position="80"/>
        <end position="98"/>
    </location>
</feature>
<dbReference type="Proteomes" id="UP000671399">
    <property type="component" value="Unassembled WGS sequence"/>
</dbReference>
<feature type="transmembrane region" description="Helical" evidence="9">
    <location>
        <begin position="12"/>
        <end position="33"/>
    </location>
</feature>
<dbReference type="CDD" id="cd16917">
    <property type="entry name" value="HATPase_UhpB-NarQ-NarX-like"/>
    <property type="match status" value="1"/>
</dbReference>
<feature type="domain" description="Histidine kinase" evidence="10">
    <location>
        <begin position="208"/>
        <end position="400"/>
    </location>
</feature>
<feature type="transmembrane region" description="Helical" evidence="9">
    <location>
        <begin position="161"/>
        <end position="177"/>
    </location>
</feature>
<dbReference type="GO" id="GO:0016301">
    <property type="term" value="F:kinase activity"/>
    <property type="evidence" value="ECO:0007669"/>
    <property type="project" value="UniProtKB-KW"/>
</dbReference>
<keyword evidence="3" id="KW-0597">Phosphoprotein</keyword>
<keyword evidence="9" id="KW-0812">Transmembrane</keyword>
<keyword evidence="9" id="KW-1133">Transmembrane helix</keyword>
<protein>
    <recommendedName>
        <fullName evidence="2">histidine kinase</fullName>
        <ecNumber evidence="2">2.7.13.3</ecNumber>
    </recommendedName>
</protein>
<organism evidence="11 12">
    <name type="scientific">Micromonospora antibiotica</name>
    <dbReference type="NCBI Taxonomy" id="2807623"/>
    <lineage>
        <taxon>Bacteria</taxon>
        <taxon>Bacillati</taxon>
        <taxon>Actinomycetota</taxon>
        <taxon>Actinomycetes</taxon>
        <taxon>Micromonosporales</taxon>
        <taxon>Micromonosporaceae</taxon>
        <taxon>Micromonospora</taxon>
    </lineage>
</organism>
<proteinExistence type="predicted"/>